<gene>
    <name evidence="1" type="ORF">J2I46_19910</name>
</gene>
<dbReference type="Proteomes" id="UP000664628">
    <property type="component" value="Unassembled WGS sequence"/>
</dbReference>
<proteinExistence type="predicted"/>
<reference evidence="1 2" key="1">
    <citation type="submission" date="2021-03" db="EMBL/GenBank/DDBJ databases">
        <title>Fibrella sp. HMF5405 genome sequencing and assembly.</title>
        <authorList>
            <person name="Kang H."/>
            <person name="Kim H."/>
            <person name="Bae S."/>
            <person name="Joh K."/>
        </authorList>
    </citation>
    <scope>NUCLEOTIDE SEQUENCE [LARGE SCALE GENOMIC DNA]</scope>
    <source>
        <strain evidence="1 2">HMF5405</strain>
    </source>
</reference>
<organism evidence="1 2">
    <name type="scientific">Fibrella forsythiae</name>
    <dbReference type="NCBI Taxonomy" id="2817061"/>
    <lineage>
        <taxon>Bacteria</taxon>
        <taxon>Pseudomonadati</taxon>
        <taxon>Bacteroidota</taxon>
        <taxon>Cytophagia</taxon>
        <taxon>Cytophagales</taxon>
        <taxon>Spirosomataceae</taxon>
        <taxon>Fibrella</taxon>
    </lineage>
</organism>
<name>A0ABS3JLJ0_9BACT</name>
<dbReference type="RefSeq" id="WP_207330810.1">
    <property type="nucleotide sequence ID" value="NZ_JAFMYW010000006.1"/>
</dbReference>
<dbReference type="EMBL" id="JAFMYW010000006">
    <property type="protein sequence ID" value="MBO0950868.1"/>
    <property type="molecule type" value="Genomic_DNA"/>
</dbReference>
<keyword evidence="2" id="KW-1185">Reference proteome</keyword>
<sequence>MELLPVFTADAEGQQVSNVKYLTGSPRQIRFDAKKGEFNVNGKEPLGSTLSFQPLAWEFFDANILNMGQKSWVEMFYLDEKNRLCAVLFHGNSVNALKQVSVPLFYDDLTLADVILTITPEKKENTKITPKGVYYIANFSYAMADPKRTADLAEYAGKYNIYREETINDTRIGSVSQGYNVPQHIISRVFGLNSNSHIAELPAVD</sequence>
<accession>A0ABS3JLJ0</accession>
<evidence type="ECO:0000313" key="2">
    <source>
        <dbReference type="Proteomes" id="UP000664628"/>
    </source>
</evidence>
<evidence type="ECO:0000313" key="1">
    <source>
        <dbReference type="EMBL" id="MBO0950868.1"/>
    </source>
</evidence>
<comment type="caution">
    <text evidence="1">The sequence shown here is derived from an EMBL/GenBank/DDBJ whole genome shotgun (WGS) entry which is preliminary data.</text>
</comment>
<protein>
    <submittedName>
        <fullName evidence="1">Uncharacterized protein</fullName>
    </submittedName>
</protein>